<dbReference type="AlphaFoldDB" id="A0A815WYI3"/>
<dbReference type="Proteomes" id="UP000663852">
    <property type="component" value="Unassembled WGS sequence"/>
</dbReference>
<name>A0A815WYI3_ADIRI</name>
<proteinExistence type="predicted"/>
<dbReference type="OrthoDB" id="10045823at2759"/>
<sequence>MFVFYKETTRTLKYSSTRRKRKASTLLSSTPLITTAVVTAAAAAAAQHRRCYLSSSSSTSSTVPSYSVLIFSAADILFRLTEAFVGQVEEVQKNCFRKIMNSRHSNQENSSIYEMIKNQKPVVFVGVAVVPVRDVDLLIITY</sequence>
<organism evidence="1 2">
    <name type="scientific">Adineta ricciae</name>
    <name type="common">Rotifer</name>
    <dbReference type="NCBI Taxonomy" id="249248"/>
    <lineage>
        <taxon>Eukaryota</taxon>
        <taxon>Metazoa</taxon>
        <taxon>Spiralia</taxon>
        <taxon>Gnathifera</taxon>
        <taxon>Rotifera</taxon>
        <taxon>Eurotatoria</taxon>
        <taxon>Bdelloidea</taxon>
        <taxon>Adinetida</taxon>
        <taxon>Adinetidae</taxon>
        <taxon>Adineta</taxon>
    </lineage>
</organism>
<evidence type="ECO:0000313" key="2">
    <source>
        <dbReference type="Proteomes" id="UP000663852"/>
    </source>
</evidence>
<protein>
    <submittedName>
        <fullName evidence="1">Uncharacterized protein</fullName>
    </submittedName>
</protein>
<dbReference type="EMBL" id="CAJNOJ010001261">
    <property type="protein sequence ID" value="CAF1547861.1"/>
    <property type="molecule type" value="Genomic_DNA"/>
</dbReference>
<accession>A0A815WYI3</accession>
<reference evidence="1" key="1">
    <citation type="submission" date="2021-02" db="EMBL/GenBank/DDBJ databases">
        <authorList>
            <person name="Nowell W R."/>
        </authorList>
    </citation>
    <scope>NUCLEOTIDE SEQUENCE</scope>
</reference>
<evidence type="ECO:0000313" key="1">
    <source>
        <dbReference type="EMBL" id="CAF1547861.1"/>
    </source>
</evidence>
<comment type="caution">
    <text evidence="1">The sequence shown here is derived from an EMBL/GenBank/DDBJ whole genome shotgun (WGS) entry which is preliminary data.</text>
</comment>
<gene>
    <name evidence="1" type="ORF">EDS130_LOCUS45784</name>
</gene>